<evidence type="ECO:0000256" key="1">
    <source>
        <dbReference type="SAM" id="MobiDB-lite"/>
    </source>
</evidence>
<gene>
    <name evidence="2" type="ORF">N0V83_008505</name>
</gene>
<evidence type="ECO:0000313" key="3">
    <source>
        <dbReference type="Proteomes" id="UP001140560"/>
    </source>
</evidence>
<feature type="region of interest" description="Disordered" evidence="1">
    <location>
        <begin position="81"/>
        <end position="143"/>
    </location>
</feature>
<reference evidence="2" key="1">
    <citation type="submission" date="2022-10" db="EMBL/GenBank/DDBJ databases">
        <title>Tapping the CABI collections for fungal endophytes: first genome assemblies for Collariella, Neodidymelliopsis, Ascochyta clinopodiicola, Didymella pomorum, Didymosphaeria variabile, Neocosmospora piperis and Neocucurbitaria cava.</title>
        <authorList>
            <person name="Hill R."/>
        </authorList>
    </citation>
    <scope>NUCLEOTIDE SEQUENCE</scope>
    <source>
        <strain evidence="2">IMI 356814</strain>
    </source>
</reference>
<accession>A0A9W8Y2R9</accession>
<proteinExistence type="predicted"/>
<name>A0A9W8Y2R9_9PLEO</name>
<dbReference type="PANTHER" id="PTHR36569:SF5">
    <property type="entry name" value="CONIDIATION-SPECIFIC PROTEIN 10 (EUROFUNG)"/>
    <property type="match status" value="1"/>
</dbReference>
<dbReference type="Pfam" id="PF10685">
    <property type="entry name" value="KGG"/>
    <property type="match status" value="1"/>
</dbReference>
<feature type="region of interest" description="Disordered" evidence="1">
    <location>
        <begin position="163"/>
        <end position="194"/>
    </location>
</feature>
<comment type="caution">
    <text evidence="2">The sequence shown here is derived from an EMBL/GenBank/DDBJ whole genome shotgun (WGS) entry which is preliminary data.</text>
</comment>
<dbReference type="EMBL" id="JAPEUY010000015">
    <property type="protein sequence ID" value="KAJ4365883.1"/>
    <property type="molecule type" value="Genomic_DNA"/>
</dbReference>
<protein>
    <submittedName>
        <fullName evidence="2">Uncharacterized protein</fullName>
    </submittedName>
</protein>
<feature type="region of interest" description="Disordered" evidence="1">
    <location>
        <begin position="206"/>
        <end position="236"/>
    </location>
</feature>
<sequence length="236" mass="24677">MSSPPRKELNSTNELLTSNFLPFVTSTILHTPLLQSTFQLTSTLQHFNTSTPTTSIKMASTNPANFANIPKDELRDIAAKGGHASHGSAFSSDNTADRNPDGTFTQGSELAKELGAQGGHASHGSTTQGDVSADRNPDGTFTKGSELAKELGAKGGHVAHEHQVAKGEGDAGAGAEESGGVSVPSQMTKDDDDDVIWRKANVCMCGDQRNPDGTFKEGSKLAHDLGVKGGHASHQQ</sequence>
<dbReference type="InterPro" id="IPR052590">
    <property type="entry name" value="Stress/Virulence-Domain"/>
</dbReference>
<dbReference type="PANTHER" id="PTHR36569">
    <property type="match status" value="1"/>
</dbReference>
<dbReference type="Proteomes" id="UP001140560">
    <property type="component" value="Unassembled WGS sequence"/>
</dbReference>
<dbReference type="InterPro" id="IPR019626">
    <property type="entry name" value="Stress-induced_KGG_rpt"/>
</dbReference>
<feature type="compositionally biased region" description="Low complexity" evidence="1">
    <location>
        <begin position="81"/>
        <end position="92"/>
    </location>
</feature>
<keyword evidence="3" id="KW-1185">Reference proteome</keyword>
<dbReference type="AlphaFoldDB" id="A0A9W8Y2R9"/>
<organism evidence="2 3">
    <name type="scientific">Neocucurbitaria cava</name>
    <dbReference type="NCBI Taxonomy" id="798079"/>
    <lineage>
        <taxon>Eukaryota</taxon>
        <taxon>Fungi</taxon>
        <taxon>Dikarya</taxon>
        <taxon>Ascomycota</taxon>
        <taxon>Pezizomycotina</taxon>
        <taxon>Dothideomycetes</taxon>
        <taxon>Pleosporomycetidae</taxon>
        <taxon>Pleosporales</taxon>
        <taxon>Pleosporineae</taxon>
        <taxon>Cucurbitariaceae</taxon>
        <taxon>Neocucurbitaria</taxon>
    </lineage>
</organism>
<dbReference type="OrthoDB" id="2137750at2759"/>
<evidence type="ECO:0000313" key="2">
    <source>
        <dbReference type="EMBL" id="KAJ4365883.1"/>
    </source>
</evidence>
<feature type="compositionally biased region" description="Basic and acidic residues" evidence="1">
    <location>
        <begin position="214"/>
        <end position="226"/>
    </location>
</feature>